<evidence type="ECO:0000313" key="2">
    <source>
        <dbReference type="EMBL" id="GAF89027.1"/>
    </source>
</evidence>
<reference evidence="2" key="1">
    <citation type="journal article" date="2014" name="Front. Microbiol.">
        <title>High frequency of phylogenetically diverse reductive dehalogenase-homologous genes in deep subseafloor sedimentary metagenomes.</title>
        <authorList>
            <person name="Kawai M."/>
            <person name="Futagami T."/>
            <person name="Toyoda A."/>
            <person name="Takaki Y."/>
            <person name="Nishi S."/>
            <person name="Hori S."/>
            <person name="Arai W."/>
            <person name="Tsubouchi T."/>
            <person name="Morono Y."/>
            <person name="Uchiyama I."/>
            <person name="Ito T."/>
            <person name="Fujiyama A."/>
            <person name="Inagaki F."/>
            <person name="Takami H."/>
        </authorList>
    </citation>
    <scope>NUCLEOTIDE SEQUENCE</scope>
    <source>
        <strain evidence="2">Expedition CK06-06</strain>
    </source>
</reference>
<dbReference type="AlphaFoldDB" id="X0TLM0"/>
<dbReference type="PROSITE" id="PS51186">
    <property type="entry name" value="GNAT"/>
    <property type="match status" value="1"/>
</dbReference>
<protein>
    <recommendedName>
        <fullName evidence="1">N-acetyltransferase domain-containing protein</fullName>
    </recommendedName>
</protein>
<dbReference type="GO" id="GO:0016747">
    <property type="term" value="F:acyltransferase activity, transferring groups other than amino-acyl groups"/>
    <property type="evidence" value="ECO:0007669"/>
    <property type="project" value="InterPro"/>
</dbReference>
<dbReference type="SUPFAM" id="SSF55729">
    <property type="entry name" value="Acyl-CoA N-acyltransferases (Nat)"/>
    <property type="match status" value="1"/>
</dbReference>
<dbReference type="Gene3D" id="3.40.630.30">
    <property type="match status" value="1"/>
</dbReference>
<name>X0TLM0_9ZZZZ</name>
<sequence length="88" mass="10351">MNQRIPTLETERLIIRELTMDDLESINNILNKSFGWETPIDERQRWLQWTVLGYEMFSMLEQPHYGERAIVIKETGEIIGAVGIVPYL</sequence>
<feature type="domain" description="N-acetyltransferase" evidence="1">
    <location>
        <begin position="13"/>
        <end position="88"/>
    </location>
</feature>
<evidence type="ECO:0000259" key="1">
    <source>
        <dbReference type="PROSITE" id="PS51186"/>
    </source>
</evidence>
<dbReference type="InterPro" id="IPR000182">
    <property type="entry name" value="GNAT_dom"/>
</dbReference>
<organism evidence="2">
    <name type="scientific">marine sediment metagenome</name>
    <dbReference type="NCBI Taxonomy" id="412755"/>
    <lineage>
        <taxon>unclassified sequences</taxon>
        <taxon>metagenomes</taxon>
        <taxon>ecological metagenomes</taxon>
    </lineage>
</organism>
<comment type="caution">
    <text evidence="2">The sequence shown here is derived from an EMBL/GenBank/DDBJ whole genome shotgun (WGS) entry which is preliminary data.</text>
</comment>
<feature type="non-terminal residue" evidence="2">
    <location>
        <position position="88"/>
    </location>
</feature>
<accession>X0TLM0</accession>
<gene>
    <name evidence="2" type="ORF">S01H1_25358</name>
</gene>
<dbReference type="InterPro" id="IPR016181">
    <property type="entry name" value="Acyl_CoA_acyltransferase"/>
</dbReference>
<dbReference type="EMBL" id="BARS01015310">
    <property type="protein sequence ID" value="GAF89027.1"/>
    <property type="molecule type" value="Genomic_DNA"/>
</dbReference>
<proteinExistence type="predicted"/>